<proteinExistence type="predicted"/>
<protein>
    <recommendedName>
        <fullName evidence="2">Protein-arginine deiminase C-terminal domain-containing protein</fullName>
    </recommendedName>
</protein>
<reference evidence="3" key="2">
    <citation type="submission" date="2020-09" db="EMBL/GenBank/DDBJ databases">
        <authorList>
            <person name="Sun Q."/>
            <person name="Ohkuma M."/>
        </authorList>
    </citation>
    <scope>NUCLEOTIDE SEQUENCE</scope>
    <source>
        <strain evidence="3">JCM 3090</strain>
    </source>
</reference>
<feature type="domain" description="Protein-arginine deiminase C-terminal" evidence="2">
    <location>
        <begin position="191"/>
        <end position="603"/>
    </location>
</feature>
<organism evidence="3 4">
    <name type="scientific">Pilimelia anulata</name>
    <dbReference type="NCBI Taxonomy" id="53371"/>
    <lineage>
        <taxon>Bacteria</taxon>
        <taxon>Bacillati</taxon>
        <taxon>Actinomycetota</taxon>
        <taxon>Actinomycetes</taxon>
        <taxon>Micromonosporales</taxon>
        <taxon>Micromonosporaceae</taxon>
        <taxon>Pilimelia</taxon>
    </lineage>
</organism>
<evidence type="ECO:0000313" key="4">
    <source>
        <dbReference type="Proteomes" id="UP000649739"/>
    </source>
</evidence>
<dbReference type="Gene3D" id="2.60.40.1700">
    <property type="entry name" value="Protein-arginine deiminase, central domain"/>
    <property type="match status" value="1"/>
</dbReference>
<sequence length="603" mass="63180">MRRTSVRPALPLIVALAALPVTVPAAAAGRAPAVVIRADTDRDGAVDLTGTTDEAGKTTADATRGALFLPNLDDDARRCASRDQVCADAADAVVNGDEDARDLAPIRTVPAPSIAAGSTARVTVEGAAASRARLFARRGTAWAEVTASTAFAADELRAGLVLGLEGRDIVRDPATWDGTARVTVATSDGGTDTVALRVAPMLAHTHVQPTRQLVAAPSSGGDFPAFRRDLERASGSAGVPDPVRILGGGDIWAQDWFEPMYASVPAPDGPQSLRLLMRSDQDRDAQLQLYPLRGPGVGVVKLPGGTARRPDTFNSFGNLETMPPYRADDRGYPAGRLVLGEDPGGSGPSAVTRRVLAAQGAQAPLILDTGWLTVGHVDEFMQFLPASTPRGWRYAVADPRGAVALLRRAADAGNGSAPLSSHRDFRRMTIAGFLADKRLLADQETAAKKIDANLATVTAAAGLTEAEIVRIPTLYRTESGRAAGGPGAAAARDRLLAATPGLRERLAGMTPAERDRALRRGSMGALLPAAINSIVLPPNRVIVAKQWGPVVGGRDLLADAVTAAYAAVGLTAEYVDDYTTYHVGKGEVHCATNSLRDIPARWW</sequence>
<reference evidence="3" key="1">
    <citation type="journal article" date="2014" name="Int. J. Syst. Evol. Microbiol.">
        <title>Complete genome sequence of Corynebacterium casei LMG S-19264T (=DSM 44701T), isolated from a smear-ripened cheese.</title>
        <authorList>
            <consortium name="US DOE Joint Genome Institute (JGI-PGF)"/>
            <person name="Walter F."/>
            <person name="Albersmeier A."/>
            <person name="Kalinowski J."/>
            <person name="Ruckert C."/>
        </authorList>
    </citation>
    <scope>NUCLEOTIDE SEQUENCE</scope>
    <source>
        <strain evidence="3">JCM 3090</strain>
    </source>
</reference>
<comment type="caution">
    <text evidence="3">The sequence shown here is derived from an EMBL/GenBank/DDBJ whole genome shotgun (WGS) entry which is preliminary data.</text>
</comment>
<dbReference type="SUPFAM" id="SSF55909">
    <property type="entry name" value="Pentein"/>
    <property type="match status" value="1"/>
</dbReference>
<keyword evidence="1" id="KW-0732">Signal</keyword>
<dbReference type="Pfam" id="PF03068">
    <property type="entry name" value="PAD"/>
    <property type="match status" value="1"/>
</dbReference>
<dbReference type="GO" id="GO:0005509">
    <property type="term" value="F:calcium ion binding"/>
    <property type="evidence" value="ECO:0007669"/>
    <property type="project" value="InterPro"/>
</dbReference>
<dbReference type="Proteomes" id="UP000649739">
    <property type="component" value="Unassembled WGS sequence"/>
</dbReference>
<evidence type="ECO:0000256" key="1">
    <source>
        <dbReference type="SAM" id="SignalP"/>
    </source>
</evidence>
<evidence type="ECO:0000259" key="2">
    <source>
        <dbReference type="Pfam" id="PF03068"/>
    </source>
</evidence>
<dbReference type="SUPFAM" id="SSF110083">
    <property type="entry name" value="Peptidylarginine deiminase Pad4, middle domain"/>
    <property type="match status" value="1"/>
</dbReference>
<gene>
    <name evidence="3" type="ORF">GCM10010123_06560</name>
</gene>
<keyword evidence="4" id="KW-1185">Reference proteome</keyword>
<dbReference type="InterPro" id="IPR013530">
    <property type="entry name" value="PAD_C"/>
</dbReference>
<dbReference type="Gene3D" id="3.75.10.10">
    <property type="entry name" value="L-arginine/glycine Amidinotransferase, Chain A"/>
    <property type="match status" value="1"/>
</dbReference>
<dbReference type="InterPro" id="IPR036556">
    <property type="entry name" value="PAD_central_sf"/>
</dbReference>
<dbReference type="PANTHER" id="PTHR10837:SF8">
    <property type="entry name" value="PROTEIN-ARGININE DEIMINASE"/>
    <property type="match status" value="1"/>
</dbReference>
<dbReference type="AlphaFoldDB" id="A0A8J3B0N7"/>
<dbReference type="EMBL" id="BMQB01000001">
    <property type="protein sequence ID" value="GGJ79289.1"/>
    <property type="molecule type" value="Genomic_DNA"/>
</dbReference>
<feature type="chain" id="PRO_5035228894" description="Protein-arginine deiminase C-terminal domain-containing protein" evidence="1">
    <location>
        <begin position="28"/>
        <end position="603"/>
    </location>
</feature>
<dbReference type="PANTHER" id="PTHR10837">
    <property type="entry name" value="PEPTIDYLARGININE DEIMINASE"/>
    <property type="match status" value="1"/>
</dbReference>
<name>A0A8J3B0N7_9ACTN</name>
<feature type="signal peptide" evidence="1">
    <location>
        <begin position="1"/>
        <end position="27"/>
    </location>
</feature>
<dbReference type="GO" id="GO:0004668">
    <property type="term" value="F:protein-arginine deiminase activity"/>
    <property type="evidence" value="ECO:0007669"/>
    <property type="project" value="InterPro"/>
</dbReference>
<accession>A0A8J3B0N7</accession>
<dbReference type="GO" id="GO:0005737">
    <property type="term" value="C:cytoplasm"/>
    <property type="evidence" value="ECO:0007669"/>
    <property type="project" value="InterPro"/>
</dbReference>
<dbReference type="RefSeq" id="WP_189168473.1">
    <property type="nucleotide sequence ID" value="NZ_BMQB01000001.1"/>
</dbReference>
<evidence type="ECO:0000313" key="3">
    <source>
        <dbReference type="EMBL" id="GGJ79289.1"/>
    </source>
</evidence>
<dbReference type="InterPro" id="IPR004303">
    <property type="entry name" value="PAD"/>
</dbReference>